<evidence type="ECO:0000313" key="2">
    <source>
        <dbReference type="EMBL" id="KAH0457987.1"/>
    </source>
</evidence>
<reference evidence="2 3" key="1">
    <citation type="journal article" date="2021" name="Hortic Res">
        <title>Chromosome-scale assembly of the Dendrobium chrysotoxum genome enhances the understanding of orchid evolution.</title>
        <authorList>
            <person name="Zhang Y."/>
            <person name="Zhang G.Q."/>
            <person name="Zhang D."/>
            <person name="Liu X.D."/>
            <person name="Xu X.Y."/>
            <person name="Sun W.H."/>
            <person name="Yu X."/>
            <person name="Zhu X."/>
            <person name="Wang Z.W."/>
            <person name="Zhao X."/>
            <person name="Zhong W.Y."/>
            <person name="Chen H."/>
            <person name="Yin W.L."/>
            <person name="Huang T."/>
            <person name="Niu S.C."/>
            <person name="Liu Z.J."/>
        </authorList>
    </citation>
    <scope>NUCLEOTIDE SEQUENCE [LARGE SCALE GENOMIC DNA]</scope>
    <source>
        <strain evidence="2">Lindl</strain>
    </source>
</reference>
<keyword evidence="1" id="KW-1133">Transmembrane helix</keyword>
<comment type="caution">
    <text evidence="2">The sequence shown here is derived from an EMBL/GenBank/DDBJ whole genome shotgun (WGS) entry which is preliminary data.</text>
</comment>
<proteinExistence type="predicted"/>
<gene>
    <name evidence="2" type="ORF">IEQ34_013302</name>
</gene>
<organism evidence="2 3">
    <name type="scientific">Dendrobium chrysotoxum</name>
    <name type="common">Orchid</name>
    <dbReference type="NCBI Taxonomy" id="161865"/>
    <lineage>
        <taxon>Eukaryota</taxon>
        <taxon>Viridiplantae</taxon>
        <taxon>Streptophyta</taxon>
        <taxon>Embryophyta</taxon>
        <taxon>Tracheophyta</taxon>
        <taxon>Spermatophyta</taxon>
        <taxon>Magnoliopsida</taxon>
        <taxon>Liliopsida</taxon>
        <taxon>Asparagales</taxon>
        <taxon>Orchidaceae</taxon>
        <taxon>Epidendroideae</taxon>
        <taxon>Malaxideae</taxon>
        <taxon>Dendrobiinae</taxon>
        <taxon>Dendrobium</taxon>
    </lineage>
</organism>
<dbReference type="PANTHER" id="PTHR34355">
    <property type="entry name" value="JOSEPHIN-LIKE PROTEIN"/>
    <property type="match status" value="1"/>
</dbReference>
<dbReference type="PANTHER" id="PTHR34355:SF1">
    <property type="entry name" value="JOSEPHIN-LIKE PROTEIN"/>
    <property type="match status" value="1"/>
</dbReference>
<keyword evidence="1" id="KW-0472">Membrane</keyword>
<accession>A0AAV7GPK1</accession>
<keyword evidence="3" id="KW-1185">Reference proteome</keyword>
<protein>
    <submittedName>
        <fullName evidence="2">Uncharacterized protein</fullName>
    </submittedName>
</protein>
<evidence type="ECO:0000256" key="1">
    <source>
        <dbReference type="SAM" id="Phobius"/>
    </source>
</evidence>
<dbReference type="Proteomes" id="UP000775213">
    <property type="component" value="Unassembled WGS sequence"/>
</dbReference>
<evidence type="ECO:0000313" key="3">
    <source>
        <dbReference type="Proteomes" id="UP000775213"/>
    </source>
</evidence>
<feature type="transmembrane region" description="Helical" evidence="1">
    <location>
        <begin position="18"/>
        <end position="36"/>
    </location>
</feature>
<sequence>MSVQTPIPHPLSPPTPTIIMKAIFSLSTIFVFLLYLPHQLPSNACQATLTKTPAFLSKMPTILRNGSKRVGFSPHNTYDPTGPKFLRSYIDAGKTCPCSNKQTPNRYRSSPARLLRHIKANVARTFSLFSTKRHSCSRNGPSDPIPIHFIPPRDSHHSEALEDCIEFINSSHRKSL</sequence>
<dbReference type="EMBL" id="JAGFBR010000012">
    <property type="protein sequence ID" value="KAH0457987.1"/>
    <property type="molecule type" value="Genomic_DNA"/>
</dbReference>
<dbReference type="AlphaFoldDB" id="A0AAV7GPK1"/>
<keyword evidence="1" id="KW-0812">Transmembrane</keyword>
<name>A0AAV7GPK1_DENCH</name>